<comment type="caution">
    <text evidence="1">The sequence shown here is derived from an EMBL/GenBank/DDBJ whole genome shotgun (WGS) entry which is preliminary data.</text>
</comment>
<dbReference type="Proteomes" id="UP001348265">
    <property type="component" value="Unassembled WGS sequence"/>
</dbReference>
<evidence type="ECO:0000313" key="2">
    <source>
        <dbReference type="Proteomes" id="UP001348265"/>
    </source>
</evidence>
<dbReference type="RefSeq" id="WP_331785417.1">
    <property type="nucleotide sequence ID" value="NZ_JAVFKM010000002.1"/>
</dbReference>
<organism evidence="1 2">
    <name type="scientific">Streptomyces chrestomyceticus</name>
    <dbReference type="NCBI Taxonomy" id="68185"/>
    <lineage>
        <taxon>Bacteria</taxon>
        <taxon>Bacillati</taxon>
        <taxon>Actinomycetota</taxon>
        <taxon>Actinomycetes</taxon>
        <taxon>Kitasatosporales</taxon>
        <taxon>Streptomycetaceae</taxon>
        <taxon>Streptomyces</taxon>
    </lineage>
</organism>
<proteinExistence type="predicted"/>
<reference evidence="1 2" key="1">
    <citation type="submission" date="2023-08" db="EMBL/GenBank/DDBJ databases">
        <authorList>
            <person name="Sharma P."/>
            <person name="Verma V."/>
            <person name="Mohan M.K."/>
            <person name="Dubey A.K."/>
        </authorList>
    </citation>
    <scope>NUCLEOTIDE SEQUENCE [LARGE SCALE GENOMIC DNA]</scope>
    <source>
        <strain evidence="1 2">ADP4</strain>
    </source>
</reference>
<sequence length="131" mass="14652">MRDYSDELEADLLEFFGIDLLDLWRGELSLRRLHVLISSLLSRQGSGALVRAVDESAMWSHESYLLARISDALEASNYLFIQANSTEEDFGVDPPQPVWRPGAEVVEPEPEKPAMASPAELSEWFGAMNAL</sequence>
<accession>A0ABU7WLM2</accession>
<protein>
    <submittedName>
        <fullName evidence="1">Uncharacterized protein</fullName>
    </submittedName>
</protein>
<keyword evidence="2" id="KW-1185">Reference proteome</keyword>
<dbReference type="EMBL" id="JAVFKM010000002">
    <property type="protein sequence ID" value="MEF3112420.1"/>
    <property type="molecule type" value="Genomic_DNA"/>
</dbReference>
<evidence type="ECO:0000313" key="1">
    <source>
        <dbReference type="EMBL" id="MEF3112420.1"/>
    </source>
</evidence>
<gene>
    <name evidence="1" type="ORF">RB636_04290</name>
</gene>
<name>A0ABU7WLM2_9ACTN</name>